<protein>
    <submittedName>
        <fullName evidence="1">Uncharacterized protein</fullName>
    </submittedName>
</protein>
<dbReference type="RefSeq" id="WP_380206150.1">
    <property type="nucleotide sequence ID" value="NZ_JBHTEK010000001.1"/>
</dbReference>
<evidence type="ECO:0000313" key="2">
    <source>
        <dbReference type="Proteomes" id="UP001596513"/>
    </source>
</evidence>
<gene>
    <name evidence="1" type="ORF">ACFQT0_04350</name>
</gene>
<reference evidence="2" key="1">
    <citation type="journal article" date="2019" name="Int. J. Syst. Evol. Microbiol.">
        <title>The Global Catalogue of Microorganisms (GCM) 10K type strain sequencing project: providing services to taxonomists for standard genome sequencing and annotation.</title>
        <authorList>
            <consortium name="The Broad Institute Genomics Platform"/>
            <consortium name="The Broad Institute Genome Sequencing Center for Infectious Disease"/>
            <person name="Wu L."/>
            <person name="Ma J."/>
        </authorList>
    </citation>
    <scope>NUCLEOTIDE SEQUENCE [LARGE SCALE GENOMIC DNA]</scope>
    <source>
        <strain evidence="2">JCM 19635</strain>
    </source>
</reference>
<dbReference type="Proteomes" id="UP001596513">
    <property type="component" value="Unassembled WGS sequence"/>
</dbReference>
<name>A0ABW2TZR7_9BACT</name>
<accession>A0ABW2TZR7</accession>
<comment type="caution">
    <text evidence="1">The sequence shown here is derived from an EMBL/GenBank/DDBJ whole genome shotgun (WGS) entry which is preliminary data.</text>
</comment>
<keyword evidence="2" id="KW-1185">Reference proteome</keyword>
<dbReference type="EMBL" id="JBHTEK010000001">
    <property type="protein sequence ID" value="MFC7666733.1"/>
    <property type="molecule type" value="Genomic_DNA"/>
</dbReference>
<sequence length="134" mass="14632">MQHFHQRVGEAEHGAGVHALGVDARVFAEREVRAVNQRKGVEQEEFFGRSGGLFRHRAKVRASAAEGYSLSKSNGEGVQPRVACHAVECHAERSKSQVGVAKHLYHFACHADEGSILSSQNQSFHGEKMLPSSA</sequence>
<proteinExistence type="predicted"/>
<evidence type="ECO:0000313" key="1">
    <source>
        <dbReference type="EMBL" id="MFC7666733.1"/>
    </source>
</evidence>
<organism evidence="1 2">
    <name type="scientific">Hymenobacter humi</name>
    <dbReference type="NCBI Taxonomy" id="1411620"/>
    <lineage>
        <taxon>Bacteria</taxon>
        <taxon>Pseudomonadati</taxon>
        <taxon>Bacteroidota</taxon>
        <taxon>Cytophagia</taxon>
        <taxon>Cytophagales</taxon>
        <taxon>Hymenobacteraceae</taxon>
        <taxon>Hymenobacter</taxon>
    </lineage>
</organism>